<comment type="pathway">
    <text evidence="1">Amino-sugar metabolism; 1,6-anhydro-N-acetylmuramate degradation.</text>
</comment>
<evidence type="ECO:0000256" key="1">
    <source>
        <dbReference type="HAMAP-Rule" id="MF_01270"/>
    </source>
</evidence>
<protein>
    <recommendedName>
        <fullName evidence="1">Anhydro-N-acetylmuramic acid kinase</fullName>
        <ecNumber evidence="1">2.7.1.170</ecNumber>
    </recommendedName>
    <alternativeName>
        <fullName evidence="1">AnhMurNAc kinase</fullName>
    </alternativeName>
</protein>
<accession>A0A6B1DD48</accession>
<dbReference type="SUPFAM" id="SSF53067">
    <property type="entry name" value="Actin-like ATPase domain"/>
    <property type="match status" value="1"/>
</dbReference>
<dbReference type="GO" id="GO:0016773">
    <property type="term" value="F:phosphotransferase activity, alcohol group as acceptor"/>
    <property type="evidence" value="ECO:0007669"/>
    <property type="project" value="UniProtKB-UniRule"/>
</dbReference>
<dbReference type="AlphaFoldDB" id="A0A6B1DD48"/>
<name>A0A6B1DD48_9CHLR</name>
<dbReference type="NCBIfam" id="NF007148">
    <property type="entry name" value="PRK09585.3-2"/>
    <property type="match status" value="1"/>
</dbReference>
<dbReference type="PANTHER" id="PTHR30605:SF0">
    <property type="entry name" value="ANHYDRO-N-ACETYLMURAMIC ACID KINASE"/>
    <property type="match status" value="1"/>
</dbReference>
<dbReference type="UniPathway" id="UPA00544"/>
<keyword evidence="1" id="KW-0067">ATP-binding</keyword>
<organism evidence="2">
    <name type="scientific">Caldilineaceae bacterium SB0661_bin_32</name>
    <dbReference type="NCBI Taxonomy" id="2605255"/>
    <lineage>
        <taxon>Bacteria</taxon>
        <taxon>Bacillati</taxon>
        <taxon>Chloroflexota</taxon>
        <taxon>Caldilineae</taxon>
        <taxon>Caldilineales</taxon>
        <taxon>Caldilineaceae</taxon>
    </lineage>
</organism>
<dbReference type="UniPathway" id="UPA00343"/>
<dbReference type="Pfam" id="PF03702">
    <property type="entry name" value="AnmK"/>
    <property type="match status" value="1"/>
</dbReference>
<dbReference type="EMBL" id="VXMH01000120">
    <property type="protein sequence ID" value="MYC97529.1"/>
    <property type="molecule type" value="Genomic_DNA"/>
</dbReference>
<evidence type="ECO:0000313" key="2">
    <source>
        <dbReference type="EMBL" id="MYC97529.1"/>
    </source>
</evidence>
<comment type="function">
    <text evidence="1">Catalyzes the specific phosphorylation of 1,6-anhydro-N-acetylmuramic acid (anhMurNAc) with the simultaneous cleavage of the 1,6-anhydro ring, generating MurNAc-6-P. Is required for the utilization of anhMurNAc either imported from the medium or derived from its own cell wall murein, and thus plays a role in cell wall recycling.</text>
</comment>
<sequence>MRVVGLMSGTSADGIDAVLAEITGTAGRPQMRQLAFETFPWPLRERELIGKLIAGRGGTRDVSRAGFLLGEQFAEAVLRVAKISGTGIAEVDLIGSHGQTVWHEIEEDGAVQSTLQIGEAAVIAERTGITTVADFRVADVAAGGQGAPLIPIFDRLFLRPPANLGGCRAVQNIGGIGNVTLLPPEGSDASIPAFDTGPGNVLIDWAAARATDGALRFDKDGELAARGRCDDKLVERWLEHPYYQQLPPKSTGREMFSSALAGNYCLEAAEAGLSTADFAAAVTELTAASIAESYRRFAPLPVMEVVVCGGGARNPVLMERIGAQVARRCGREVSLVRYGEVAGVPGDEDSKEALGFALLAWLTVQGAGGNVPESTGASGVRVLGKIAPGRNYRRLMADL</sequence>
<comment type="pathway">
    <text evidence="1">Cell wall biogenesis; peptidoglycan recycling.</text>
</comment>
<dbReference type="CDD" id="cd24050">
    <property type="entry name" value="ASKHA_NBD_ANMK"/>
    <property type="match status" value="1"/>
</dbReference>
<dbReference type="GO" id="GO:0016301">
    <property type="term" value="F:kinase activity"/>
    <property type="evidence" value="ECO:0007669"/>
    <property type="project" value="UniProtKB-KW"/>
</dbReference>
<comment type="catalytic activity">
    <reaction evidence="1">
        <text>1,6-anhydro-N-acetyl-beta-muramate + ATP + H2O = N-acetyl-D-muramate 6-phosphate + ADP + H(+)</text>
        <dbReference type="Rhea" id="RHEA:24952"/>
        <dbReference type="ChEBI" id="CHEBI:15377"/>
        <dbReference type="ChEBI" id="CHEBI:15378"/>
        <dbReference type="ChEBI" id="CHEBI:30616"/>
        <dbReference type="ChEBI" id="CHEBI:58690"/>
        <dbReference type="ChEBI" id="CHEBI:58722"/>
        <dbReference type="ChEBI" id="CHEBI:456216"/>
        <dbReference type="EC" id="2.7.1.170"/>
    </reaction>
</comment>
<proteinExistence type="inferred from homology"/>
<dbReference type="HAMAP" id="MF_01270">
    <property type="entry name" value="AnhMurNAc_kinase"/>
    <property type="match status" value="1"/>
</dbReference>
<dbReference type="InterPro" id="IPR043129">
    <property type="entry name" value="ATPase_NBD"/>
</dbReference>
<dbReference type="InterPro" id="IPR005338">
    <property type="entry name" value="Anhydro_N_Ac-Mur_kinase"/>
</dbReference>
<gene>
    <name evidence="1" type="primary">anmK</name>
    <name evidence="2" type="ORF">F4X14_21460</name>
</gene>
<feature type="binding site" evidence="1">
    <location>
        <begin position="9"/>
        <end position="16"/>
    </location>
    <ligand>
        <name>ATP</name>
        <dbReference type="ChEBI" id="CHEBI:30616"/>
    </ligand>
</feature>
<keyword evidence="1 2" id="KW-0418">Kinase</keyword>
<dbReference type="GO" id="GO:0097175">
    <property type="term" value="P:1,6-anhydro-N-acetyl-beta-muramic acid catabolic process"/>
    <property type="evidence" value="ECO:0007669"/>
    <property type="project" value="UniProtKB-UniRule"/>
</dbReference>
<dbReference type="EC" id="2.7.1.170" evidence="1"/>
<dbReference type="PANTHER" id="PTHR30605">
    <property type="entry name" value="ANHYDRO-N-ACETYLMURAMIC ACID KINASE"/>
    <property type="match status" value="1"/>
</dbReference>
<keyword evidence="1" id="KW-0547">Nucleotide-binding</keyword>
<keyword evidence="1 2" id="KW-0808">Transferase</keyword>
<dbReference type="GO" id="GO:0006040">
    <property type="term" value="P:amino sugar metabolic process"/>
    <property type="evidence" value="ECO:0007669"/>
    <property type="project" value="InterPro"/>
</dbReference>
<comment type="similarity">
    <text evidence="1">Belongs to the anhydro-N-acetylmuramic acid kinase family.</text>
</comment>
<reference evidence="2" key="1">
    <citation type="submission" date="2019-09" db="EMBL/GenBank/DDBJ databases">
        <title>Characterisation of the sponge microbiome using genome-centric metagenomics.</title>
        <authorList>
            <person name="Engelberts J.P."/>
            <person name="Robbins S.J."/>
            <person name="De Goeij J.M."/>
            <person name="Aranda M."/>
            <person name="Bell S.C."/>
            <person name="Webster N.S."/>
        </authorList>
    </citation>
    <scope>NUCLEOTIDE SEQUENCE</scope>
    <source>
        <strain evidence="2">SB0661_bin_32</strain>
    </source>
</reference>
<dbReference type="GO" id="GO:0009254">
    <property type="term" value="P:peptidoglycan turnover"/>
    <property type="evidence" value="ECO:0007669"/>
    <property type="project" value="UniProtKB-UniRule"/>
</dbReference>
<dbReference type="Gene3D" id="3.30.420.40">
    <property type="match status" value="2"/>
</dbReference>
<keyword evidence="1" id="KW-0119">Carbohydrate metabolism</keyword>
<dbReference type="GO" id="GO:0005524">
    <property type="term" value="F:ATP binding"/>
    <property type="evidence" value="ECO:0007669"/>
    <property type="project" value="UniProtKB-UniRule"/>
</dbReference>
<comment type="caution">
    <text evidence="2">The sequence shown here is derived from an EMBL/GenBank/DDBJ whole genome shotgun (WGS) entry which is preliminary data.</text>
</comment>